<gene>
    <name evidence="4" type="ORF">GBK04_14790</name>
</gene>
<protein>
    <submittedName>
        <fullName evidence="4">GNAT family N-acetyltransferase</fullName>
    </submittedName>
</protein>
<comment type="caution">
    <text evidence="4">The sequence shown here is derived from an EMBL/GenBank/DDBJ whole genome shotgun (WGS) entry which is preliminary data.</text>
</comment>
<reference evidence="4 5" key="1">
    <citation type="submission" date="2019-10" db="EMBL/GenBank/DDBJ databases">
        <title>Draft Genome Sequence of Cytophagaceae sp. SJW1-29.</title>
        <authorList>
            <person name="Choi A."/>
        </authorList>
    </citation>
    <scope>NUCLEOTIDE SEQUENCE [LARGE SCALE GENOMIC DNA]</scope>
    <source>
        <strain evidence="4 5">SJW1-29</strain>
    </source>
</reference>
<evidence type="ECO:0000256" key="1">
    <source>
        <dbReference type="ARBA" id="ARBA00022679"/>
    </source>
</evidence>
<dbReference type="InterPro" id="IPR016181">
    <property type="entry name" value="Acyl_CoA_acyltransferase"/>
</dbReference>
<keyword evidence="5" id="KW-1185">Reference proteome</keyword>
<proteinExistence type="predicted"/>
<name>A0A7C9FQB1_9BACT</name>
<dbReference type="EMBL" id="WHLY01000002">
    <property type="protein sequence ID" value="MPR34589.1"/>
    <property type="molecule type" value="Genomic_DNA"/>
</dbReference>
<dbReference type="Pfam" id="PF00583">
    <property type="entry name" value="Acetyltransf_1"/>
    <property type="match status" value="1"/>
</dbReference>
<evidence type="ECO:0000313" key="4">
    <source>
        <dbReference type="EMBL" id="MPR34589.1"/>
    </source>
</evidence>
<dbReference type="GO" id="GO:0016747">
    <property type="term" value="F:acyltransferase activity, transferring groups other than amino-acyl groups"/>
    <property type="evidence" value="ECO:0007669"/>
    <property type="project" value="InterPro"/>
</dbReference>
<dbReference type="PANTHER" id="PTHR43877">
    <property type="entry name" value="AMINOALKYLPHOSPHONATE N-ACETYLTRANSFERASE-RELATED-RELATED"/>
    <property type="match status" value="1"/>
</dbReference>
<dbReference type="AlphaFoldDB" id="A0A7C9FQB1"/>
<dbReference type="InterPro" id="IPR000182">
    <property type="entry name" value="GNAT_dom"/>
</dbReference>
<dbReference type="Gene3D" id="3.40.630.30">
    <property type="match status" value="1"/>
</dbReference>
<accession>A0A7C9FQB1</accession>
<keyword evidence="1 4" id="KW-0808">Transferase</keyword>
<keyword evidence="2" id="KW-0012">Acyltransferase</keyword>
<sequence length="169" mass="18898">MEATLPTPTFTIRRAAPADAPVLAKHRCEMWLAMNDLLPEGYAAMYEQCVEYFEEAVRDESYLGWLVAIESGEVVAGGGLLLRRIAPYPMANGLTCPSEKQAHILNMFTEVGYRRYGLANLLMKTLLRWCEEQGVGSVTLNASEAGKPLYEKLGFAEVKNFMKWNGKMP</sequence>
<evidence type="ECO:0000256" key="2">
    <source>
        <dbReference type="ARBA" id="ARBA00023315"/>
    </source>
</evidence>
<dbReference type="CDD" id="cd04301">
    <property type="entry name" value="NAT_SF"/>
    <property type="match status" value="1"/>
</dbReference>
<organism evidence="4 5">
    <name type="scientific">Salmonirosea aquatica</name>
    <dbReference type="NCBI Taxonomy" id="2654236"/>
    <lineage>
        <taxon>Bacteria</taxon>
        <taxon>Pseudomonadati</taxon>
        <taxon>Bacteroidota</taxon>
        <taxon>Cytophagia</taxon>
        <taxon>Cytophagales</taxon>
        <taxon>Spirosomataceae</taxon>
        <taxon>Salmonirosea</taxon>
    </lineage>
</organism>
<dbReference type="Proteomes" id="UP000479293">
    <property type="component" value="Unassembled WGS sequence"/>
</dbReference>
<dbReference type="PROSITE" id="PS51186">
    <property type="entry name" value="GNAT"/>
    <property type="match status" value="1"/>
</dbReference>
<dbReference type="InterPro" id="IPR050832">
    <property type="entry name" value="Bact_Acetyltransf"/>
</dbReference>
<evidence type="ECO:0000259" key="3">
    <source>
        <dbReference type="PROSITE" id="PS51186"/>
    </source>
</evidence>
<dbReference type="RefSeq" id="WP_152760941.1">
    <property type="nucleotide sequence ID" value="NZ_WHLY01000002.1"/>
</dbReference>
<dbReference type="SUPFAM" id="SSF55729">
    <property type="entry name" value="Acyl-CoA N-acyltransferases (Nat)"/>
    <property type="match status" value="1"/>
</dbReference>
<evidence type="ECO:0000313" key="5">
    <source>
        <dbReference type="Proteomes" id="UP000479293"/>
    </source>
</evidence>
<feature type="domain" description="N-acetyltransferase" evidence="3">
    <location>
        <begin position="10"/>
        <end position="169"/>
    </location>
</feature>